<gene>
    <name evidence="5" type="ORF">ACIGXA_06950</name>
</gene>
<dbReference type="Pfam" id="PF05719">
    <property type="entry name" value="GPP34"/>
    <property type="match status" value="1"/>
</dbReference>
<evidence type="ECO:0000256" key="2">
    <source>
        <dbReference type="ARBA" id="ARBA00023034"/>
    </source>
</evidence>
<dbReference type="Proteomes" id="UP001614394">
    <property type="component" value="Unassembled WGS sequence"/>
</dbReference>
<keyword evidence="2" id="KW-0333">Golgi apparatus</keyword>
<name>A0ABW8C4C5_9ACTN</name>
<keyword evidence="4" id="KW-0472">Membrane</keyword>
<protein>
    <submittedName>
        <fullName evidence="5">GPP34 family phosphoprotein</fullName>
    </submittedName>
</protein>
<comment type="subcellular location">
    <subcellularLocation>
        <location evidence="1">Golgi apparatus membrane</location>
        <topology evidence="1">Peripheral membrane protein</topology>
        <orientation evidence="1">Cytoplasmic side</orientation>
    </subcellularLocation>
</comment>
<dbReference type="InterPro" id="IPR038261">
    <property type="entry name" value="GPP34-like_sf"/>
</dbReference>
<evidence type="ECO:0000313" key="5">
    <source>
        <dbReference type="EMBL" id="MFI9100245.1"/>
    </source>
</evidence>
<dbReference type="RefSeq" id="WP_399645244.1">
    <property type="nucleotide sequence ID" value="NZ_JBITYG010000002.1"/>
</dbReference>
<accession>A0ABW8C4C5</accession>
<dbReference type="EMBL" id="JBITYG010000002">
    <property type="protein sequence ID" value="MFI9100245.1"/>
    <property type="molecule type" value="Genomic_DNA"/>
</dbReference>
<evidence type="ECO:0000256" key="3">
    <source>
        <dbReference type="ARBA" id="ARBA00023121"/>
    </source>
</evidence>
<proteinExistence type="predicted"/>
<dbReference type="InterPro" id="IPR008628">
    <property type="entry name" value="GPP34-like"/>
</dbReference>
<evidence type="ECO:0000256" key="4">
    <source>
        <dbReference type="ARBA" id="ARBA00023136"/>
    </source>
</evidence>
<sequence>MELTVAEELLLLGRGPDGRSTMSGLVATRGVAGALLIELALRERVIVRDGKLLAAKDDTGGPADPELDALYEQIRDGRPRSPKRWVQKAESRRVNARVLAGLAAKGVLRAEPHRVLGLFPSTRWTGQDPALADGIRGHLTAVVQGESPNARDVALIALVDACGLAKKLFPTVDAHTRKARIKELSQAQWGAAAVRDAVVAVRAGVAAAIASASSASSGG</sequence>
<organism evidence="5 6">
    <name type="scientific">Streptomyces fildesensis</name>
    <dbReference type="NCBI Taxonomy" id="375757"/>
    <lineage>
        <taxon>Bacteria</taxon>
        <taxon>Bacillati</taxon>
        <taxon>Actinomycetota</taxon>
        <taxon>Actinomycetes</taxon>
        <taxon>Kitasatosporales</taxon>
        <taxon>Streptomycetaceae</taxon>
        <taxon>Streptomyces</taxon>
    </lineage>
</organism>
<reference evidence="5 6" key="1">
    <citation type="submission" date="2024-10" db="EMBL/GenBank/DDBJ databases">
        <title>The Natural Products Discovery Center: Release of the First 8490 Sequenced Strains for Exploring Actinobacteria Biosynthetic Diversity.</title>
        <authorList>
            <person name="Kalkreuter E."/>
            <person name="Kautsar S.A."/>
            <person name="Yang D."/>
            <person name="Bader C.D."/>
            <person name="Teijaro C.N."/>
            <person name="Fluegel L."/>
            <person name="Davis C.M."/>
            <person name="Simpson J.R."/>
            <person name="Lauterbach L."/>
            <person name="Steele A.D."/>
            <person name="Gui C."/>
            <person name="Meng S."/>
            <person name="Li G."/>
            <person name="Viehrig K."/>
            <person name="Ye F."/>
            <person name="Su P."/>
            <person name="Kiefer A.F."/>
            <person name="Nichols A."/>
            <person name="Cepeda A.J."/>
            <person name="Yan W."/>
            <person name="Fan B."/>
            <person name="Jiang Y."/>
            <person name="Adhikari A."/>
            <person name="Zheng C.-J."/>
            <person name="Schuster L."/>
            <person name="Cowan T.M."/>
            <person name="Smanski M.J."/>
            <person name="Chevrette M.G."/>
            <person name="De Carvalho L.P.S."/>
            <person name="Shen B."/>
        </authorList>
    </citation>
    <scope>NUCLEOTIDE SEQUENCE [LARGE SCALE GENOMIC DNA]</scope>
    <source>
        <strain evidence="5 6">NPDC053399</strain>
    </source>
</reference>
<keyword evidence="6" id="KW-1185">Reference proteome</keyword>
<evidence type="ECO:0000256" key="1">
    <source>
        <dbReference type="ARBA" id="ARBA00004255"/>
    </source>
</evidence>
<evidence type="ECO:0000313" key="6">
    <source>
        <dbReference type="Proteomes" id="UP001614394"/>
    </source>
</evidence>
<comment type="caution">
    <text evidence="5">The sequence shown here is derived from an EMBL/GenBank/DDBJ whole genome shotgun (WGS) entry which is preliminary data.</text>
</comment>
<dbReference type="Gene3D" id="1.10.3630.10">
    <property type="entry name" value="yeast vps74-n-term truncation variant domain like"/>
    <property type="match status" value="1"/>
</dbReference>
<keyword evidence="3" id="KW-0446">Lipid-binding</keyword>